<dbReference type="SMART" id="SM00317">
    <property type="entry name" value="SET"/>
    <property type="match status" value="1"/>
</dbReference>
<evidence type="ECO:0000256" key="2">
    <source>
        <dbReference type="ARBA" id="ARBA00022679"/>
    </source>
</evidence>
<dbReference type="PROSITE" id="PS50280">
    <property type="entry name" value="SET"/>
    <property type="match status" value="1"/>
</dbReference>
<evidence type="ECO:0000313" key="6">
    <source>
        <dbReference type="EMBL" id="JAE18461.1"/>
    </source>
</evidence>
<keyword evidence="2" id="KW-0808">Transferase</keyword>
<evidence type="ECO:0000259" key="4">
    <source>
        <dbReference type="PROSITE" id="PS50280"/>
    </source>
</evidence>
<dbReference type="GO" id="GO:0008168">
    <property type="term" value="F:methyltransferase activity"/>
    <property type="evidence" value="ECO:0007669"/>
    <property type="project" value="UniProtKB-KW"/>
</dbReference>
<dbReference type="PANTHER" id="PTHR47325:SF1">
    <property type="entry name" value="HISTONE-LYSINE N-METHYLTRANSFERASE SUVR5"/>
    <property type="match status" value="1"/>
</dbReference>
<sequence>MRNAERDAKSGCSYLLDITSQIDRERVQNVGTAAYMIDATRYGNVSRFINHSCSPNLDTHLVLVESKDCQLAHIGLFANQDIAIGEELAYDYRQKLAADDGWLCHCGAMNCRGRVY</sequence>
<dbReference type="EMBL" id="GBRH01179435">
    <property type="protein sequence ID" value="JAE18461.1"/>
    <property type="molecule type" value="Transcribed_RNA"/>
</dbReference>
<dbReference type="SUPFAM" id="SSF82199">
    <property type="entry name" value="SET domain"/>
    <property type="match status" value="1"/>
</dbReference>
<feature type="domain" description="SET" evidence="4">
    <location>
        <begin position="1"/>
        <end position="93"/>
    </location>
</feature>
<dbReference type="PROSITE" id="PS50868">
    <property type="entry name" value="POST_SET"/>
    <property type="match status" value="1"/>
</dbReference>
<dbReference type="PANTHER" id="PTHR47325">
    <property type="entry name" value="HISTONE-LYSINE N-METHYLTRANSFERASE SUVR5"/>
    <property type="match status" value="1"/>
</dbReference>
<evidence type="ECO:0000256" key="3">
    <source>
        <dbReference type="ARBA" id="ARBA00022691"/>
    </source>
</evidence>
<accession>A0A0A9G7E1</accession>
<evidence type="ECO:0008006" key="7">
    <source>
        <dbReference type="Google" id="ProtNLM"/>
    </source>
</evidence>
<dbReference type="AlphaFoldDB" id="A0A0A9G7E1"/>
<reference evidence="6" key="1">
    <citation type="submission" date="2014-09" db="EMBL/GenBank/DDBJ databases">
        <authorList>
            <person name="Magalhaes I.L.F."/>
            <person name="Oliveira U."/>
            <person name="Santos F.R."/>
            <person name="Vidigal T.H.D.A."/>
            <person name="Brescovit A.D."/>
            <person name="Santos A.J."/>
        </authorList>
    </citation>
    <scope>NUCLEOTIDE SEQUENCE</scope>
    <source>
        <tissue evidence="6">Shoot tissue taken approximately 20 cm above the soil surface</tissue>
    </source>
</reference>
<dbReference type="GO" id="GO:0032259">
    <property type="term" value="P:methylation"/>
    <property type="evidence" value="ECO:0007669"/>
    <property type="project" value="UniProtKB-KW"/>
</dbReference>
<evidence type="ECO:0000259" key="5">
    <source>
        <dbReference type="PROSITE" id="PS50868"/>
    </source>
</evidence>
<dbReference type="InterPro" id="IPR001214">
    <property type="entry name" value="SET_dom"/>
</dbReference>
<evidence type="ECO:0000256" key="1">
    <source>
        <dbReference type="ARBA" id="ARBA00022603"/>
    </source>
</evidence>
<dbReference type="Pfam" id="PF00856">
    <property type="entry name" value="SET"/>
    <property type="match status" value="1"/>
</dbReference>
<dbReference type="Gene3D" id="2.170.270.10">
    <property type="entry name" value="SET domain"/>
    <property type="match status" value="1"/>
</dbReference>
<feature type="domain" description="Post-SET" evidence="5">
    <location>
        <begin position="104"/>
        <end position="116"/>
    </location>
</feature>
<keyword evidence="3" id="KW-0949">S-adenosyl-L-methionine</keyword>
<protein>
    <recommendedName>
        <fullName evidence="7">SET104</fullName>
    </recommendedName>
</protein>
<dbReference type="InterPro" id="IPR046341">
    <property type="entry name" value="SET_dom_sf"/>
</dbReference>
<name>A0A0A9G7E1_ARUDO</name>
<dbReference type="InterPro" id="IPR003616">
    <property type="entry name" value="Post-SET_dom"/>
</dbReference>
<keyword evidence="1" id="KW-0489">Methyltransferase</keyword>
<organism evidence="6">
    <name type="scientific">Arundo donax</name>
    <name type="common">Giant reed</name>
    <name type="synonym">Donax arundinaceus</name>
    <dbReference type="NCBI Taxonomy" id="35708"/>
    <lineage>
        <taxon>Eukaryota</taxon>
        <taxon>Viridiplantae</taxon>
        <taxon>Streptophyta</taxon>
        <taxon>Embryophyta</taxon>
        <taxon>Tracheophyta</taxon>
        <taxon>Spermatophyta</taxon>
        <taxon>Magnoliopsida</taxon>
        <taxon>Liliopsida</taxon>
        <taxon>Poales</taxon>
        <taxon>Poaceae</taxon>
        <taxon>PACMAD clade</taxon>
        <taxon>Arundinoideae</taxon>
        <taxon>Arundineae</taxon>
        <taxon>Arundo</taxon>
    </lineage>
</organism>
<reference evidence="6" key="2">
    <citation type="journal article" date="2015" name="Data Brief">
        <title>Shoot transcriptome of the giant reed, Arundo donax.</title>
        <authorList>
            <person name="Barrero R.A."/>
            <person name="Guerrero F.D."/>
            <person name="Moolhuijzen P."/>
            <person name="Goolsby J.A."/>
            <person name="Tidwell J."/>
            <person name="Bellgard S.E."/>
            <person name="Bellgard M.I."/>
        </authorList>
    </citation>
    <scope>NUCLEOTIDE SEQUENCE</scope>
    <source>
        <tissue evidence="6">Shoot tissue taken approximately 20 cm above the soil surface</tissue>
    </source>
</reference>
<proteinExistence type="predicted"/>